<dbReference type="PANTHER" id="PTHR19288">
    <property type="entry name" value="4-NITROPHENYLPHOSPHATASE-RELATED"/>
    <property type="match status" value="1"/>
</dbReference>
<dbReference type="InterPro" id="IPR006357">
    <property type="entry name" value="HAD-SF_hydro_IIA"/>
</dbReference>
<comment type="caution">
    <text evidence="1">The sequence shown here is derived from an EMBL/GenBank/DDBJ whole genome shotgun (WGS) entry which is preliminary data.</text>
</comment>
<name>A0ABT0PGC9_9GAMM</name>
<keyword evidence="2" id="KW-1185">Reference proteome</keyword>
<reference evidence="1 2" key="1">
    <citation type="submission" date="2022-05" db="EMBL/GenBank/DDBJ databases">
        <authorList>
            <person name="Park J.-S."/>
        </authorList>
    </citation>
    <scope>NUCLEOTIDE SEQUENCE [LARGE SCALE GENOMIC DNA]</scope>
    <source>
        <strain evidence="1 2">2012CJ34-2</strain>
    </source>
</reference>
<dbReference type="SUPFAM" id="SSF56784">
    <property type="entry name" value="HAD-like"/>
    <property type="match status" value="1"/>
</dbReference>
<evidence type="ECO:0000313" key="2">
    <source>
        <dbReference type="Proteomes" id="UP001203338"/>
    </source>
</evidence>
<dbReference type="InterPro" id="IPR036412">
    <property type="entry name" value="HAD-like_sf"/>
</dbReference>
<dbReference type="PANTHER" id="PTHR19288:SF90">
    <property type="entry name" value="OS08G0542600 PROTEIN"/>
    <property type="match status" value="1"/>
</dbReference>
<dbReference type="Gene3D" id="3.40.50.1000">
    <property type="entry name" value="HAD superfamily/HAD-like"/>
    <property type="match status" value="2"/>
</dbReference>
<dbReference type="Pfam" id="PF13344">
    <property type="entry name" value="Hydrolase_6"/>
    <property type="match status" value="1"/>
</dbReference>
<dbReference type="RefSeq" id="WP_249699607.1">
    <property type="nucleotide sequence ID" value="NZ_JAMFLX010000013.1"/>
</dbReference>
<protein>
    <submittedName>
        <fullName evidence="1">HAD hydrolase-like protein</fullName>
    </submittedName>
</protein>
<proteinExistence type="predicted"/>
<evidence type="ECO:0000313" key="1">
    <source>
        <dbReference type="EMBL" id="MCL6270398.1"/>
    </source>
</evidence>
<dbReference type="InterPro" id="IPR023214">
    <property type="entry name" value="HAD_sf"/>
</dbReference>
<dbReference type="Proteomes" id="UP001203338">
    <property type="component" value="Unassembled WGS sequence"/>
</dbReference>
<sequence>MIEISLSILNQCYTRRMGWYPNVNKPEQLPQRIAGIADILDQFDLIMLDSYGVLCRGPVAIDGAIEAIAMMRSQNKAFCVVSNDTMTNQSVAAEKYGKRGFDFTNEEVVTSLDMTEEWLKTVKNSESWAVIAPLPHPSDKLLEGMTRLNDTNGVIPEHVENILFMVGTGWTAEMQDNLVSSGQGRQFNMVVGNPDMGAPYMIDGKIHIGATPGFFIDGFVERTGQTGTPTLYGKPGSTIFQTVANRYGITDTSRVLMVGDTLYTDILGGNAMGFKTLLLECGIYQGRDVMEEIAKAGISPDFIAPHL</sequence>
<gene>
    <name evidence="1" type="ORF">M3P05_10750</name>
</gene>
<accession>A0ABT0PGC9</accession>
<organism evidence="1 2">
    <name type="scientific">Parendozoicomonas callyspongiae</name>
    <dbReference type="NCBI Taxonomy" id="2942213"/>
    <lineage>
        <taxon>Bacteria</taxon>
        <taxon>Pseudomonadati</taxon>
        <taxon>Pseudomonadota</taxon>
        <taxon>Gammaproteobacteria</taxon>
        <taxon>Oceanospirillales</taxon>
        <taxon>Endozoicomonadaceae</taxon>
        <taxon>Parendozoicomonas</taxon>
    </lineage>
</organism>
<dbReference type="Pfam" id="PF13242">
    <property type="entry name" value="Hydrolase_like"/>
    <property type="match status" value="1"/>
</dbReference>
<dbReference type="EMBL" id="JAMFLX010000013">
    <property type="protein sequence ID" value="MCL6270398.1"/>
    <property type="molecule type" value="Genomic_DNA"/>
</dbReference>